<sequence>MNVLLSAYACNPASGGENGNGFRWAWEMARRGHAVWCLTTPSNHDDIRNFQAAHATDPHAQRMHFTFIELAPLWQFLYRWQFGVYLHYMVWQYDAWRLAQKMDRTINFDLVHHATYSSLKMGSWLWRLGKPMVYGPVGGAQKAPIAFRRYLPDWFRTETLRSAFTWVLTTFDVNLHQNLRHATLVLASNDESAALARQLGARRVELFLDTGLPEAFEAARFPERPAQPVLQLLWVGRLYPNKALPLVLDALAQVDAWIPFHLTVLGDGPMRDLVPGWIAEYGLTDRVTWRGSVPWTEVHACMLSHDVFIFGSLRDSFASQFMEAMATGMPIITLNHQGARSFLPDTAAIKVPVENPEATTAAMARAVEYLYNHPTERRAMGRAGYDFAHRQTWPDRMDRVLTMLAEMGIDTTPQAEQALVVGSSNPEKINPPASFLWPAAAGSSSSTGFSLPGIP</sequence>
<evidence type="ECO:0000256" key="2">
    <source>
        <dbReference type="ARBA" id="ARBA00022679"/>
    </source>
</evidence>
<protein>
    <recommendedName>
        <fullName evidence="3">Glycosyl transferase family 1 domain-containing protein</fullName>
    </recommendedName>
</protein>
<dbReference type="PANTHER" id="PTHR12526:SF510">
    <property type="entry name" value="D-INOSITOL 3-PHOSPHATE GLYCOSYLTRANSFERASE"/>
    <property type="match status" value="1"/>
</dbReference>
<dbReference type="Proteomes" id="UP001500567">
    <property type="component" value="Unassembled WGS sequence"/>
</dbReference>
<evidence type="ECO:0000313" key="4">
    <source>
        <dbReference type="EMBL" id="GAA3995382.1"/>
    </source>
</evidence>
<keyword evidence="1" id="KW-0328">Glycosyltransferase</keyword>
<dbReference type="RefSeq" id="WP_345070414.1">
    <property type="nucleotide sequence ID" value="NZ_BAABDJ010000002.1"/>
</dbReference>
<organism evidence="4 5">
    <name type="scientific">Hymenobacter fastidiosus</name>
    <dbReference type="NCBI Taxonomy" id="486264"/>
    <lineage>
        <taxon>Bacteria</taxon>
        <taxon>Pseudomonadati</taxon>
        <taxon>Bacteroidota</taxon>
        <taxon>Cytophagia</taxon>
        <taxon>Cytophagales</taxon>
        <taxon>Hymenobacteraceae</taxon>
        <taxon>Hymenobacter</taxon>
    </lineage>
</organism>
<evidence type="ECO:0000259" key="3">
    <source>
        <dbReference type="Pfam" id="PF00534"/>
    </source>
</evidence>
<reference evidence="5" key="1">
    <citation type="journal article" date="2019" name="Int. J. Syst. Evol. Microbiol.">
        <title>The Global Catalogue of Microorganisms (GCM) 10K type strain sequencing project: providing services to taxonomists for standard genome sequencing and annotation.</title>
        <authorList>
            <consortium name="The Broad Institute Genomics Platform"/>
            <consortium name="The Broad Institute Genome Sequencing Center for Infectious Disease"/>
            <person name="Wu L."/>
            <person name="Ma J."/>
        </authorList>
    </citation>
    <scope>NUCLEOTIDE SEQUENCE [LARGE SCALE GENOMIC DNA]</scope>
    <source>
        <strain evidence="5">JCM 17224</strain>
    </source>
</reference>
<comment type="caution">
    <text evidence="4">The sequence shown here is derived from an EMBL/GenBank/DDBJ whole genome shotgun (WGS) entry which is preliminary data.</text>
</comment>
<name>A0ABP7RC82_9BACT</name>
<gene>
    <name evidence="4" type="ORF">GCM10022408_02290</name>
</gene>
<proteinExistence type="predicted"/>
<dbReference type="SUPFAM" id="SSF53756">
    <property type="entry name" value="UDP-Glycosyltransferase/glycogen phosphorylase"/>
    <property type="match status" value="1"/>
</dbReference>
<accession>A0ABP7RC82</accession>
<dbReference type="InterPro" id="IPR001296">
    <property type="entry name" value="Glyco_trans_1"/>
</dbReference>
<dbReference type="Pfam" id="PF00534">
    <property type="entry name" value="Glycos_transf_1"/>
    <property type="match status" value="1"/>
</dbReference>
<dbReference type="EMBL" id="BAABDJ010000002">
    <property type="protein sequence ID" value="GAA3995382.1"/>
    <property type="molecule type" value="Genomic_DNA"/>
</dbReference>
<keyword evidence="2" id="KW-0808">Transferase</keyword>
<evidence type="ECO:0000313" key="5">
    <source>
        <dbReference type="Proteomes" id="UP001500567"/>
    </source>
</evidence>
<dbReference type="Gene3D" id="3.40.50.2000">
    <property type="entry name" value="Glycogen Phosphorylase B"/>
    <property type="match status" value="2"/>
</dbReference>
<dbReference type="CDD" id="cd03801">
    <property type="entry name" value="GT4_PimA-like"/>
    <property type="match status" value="1"/>
</dbReference>
<keyword evidence="5" id="KW-1185">Reference proteome</keyword>
<feature type="domain" description="Glycosyl transferase family 1" evidence="3">
    <location>
        <begin position="220"/>
        <end position="385"/>
    </location>
</feature>
<dbReference type="PANTHER" id="PTHR12526">
    <property type="entry name" value="GLYCOSYLTRANSFERASE"/>
    <property type="match status" value="1"/>
</dbReference>
<evidence type="ECO:0000256" key="1">
    <source>
        <dbReference type="ARBA" id="ARBA00022676"/>
    </source>
</evidence>